<feature type="compositionally biased region" description="Basic residues" evidence="1">
    <location>
        <begin position="119"/>
        <end position="136"/>
    </location>
</feature>
<dbReference type="Proteomes" id="UP001627154">
    <property type="component" value="Unassembled WGS sequence"/>
</dbReference>
<feature type="compositionally biased region" description="Basic and acidic residues" evidence="1">
    <location>
        <begin position="255"/>
        <end position="267"/>
    </location>
</feature>
<reference evidence="2 3" key="1">
    <citation type="journal article" date="2024" name="bioRxiv">
        <title>A reference genome for Trichogramma kaykai: A tiny desert-dwelling parasitoid wasp with competing sex-ratio distorters.</title>
        <authorList>
            <person name="Culotta J."/>
            <person name="Lindsey A.R."/>
        </authorList>
    </citation>
    <scope>NUCLEOTIDE SEQUENCE [LARGE SCALE GENOMIC DNA]</scope>
    <source>
        <strain evidence="2 3">KSX58</strain>
    </source>
</reference>
<feature type="compositionally biased region" description="Low complexity" evidence="1">
    <location>
        <begin position="188"/>
        <end position="199"/>
    </location>
</feature>
<feature type="compositionally biased region" description="Low complexity" evidence="1">
    <location>
        <begin position="143"/>
        <end position="174"/>
    </location>
</feature>
<evidence type="ECO:0000313" key="3">
    <source>
        <dbReference type="Proteomes" id="UP001627154"/>
    </source>
</evidence>
<protein>
    <submittedName>
        <fullName evidence="2">Uncharacterized protein</fullName>
    </submittedName>
</protein>
<name>A0ABD2W3M9_9HYME</name>
<comment type="caution">
    <text evidence="2">The sequence shown here is derived from an EMBL/GenBank/DDBJ whole genome shotgun (WGS) entry which is preliminary data.</text>
</comment>
<feature type="compositionally biased region" description="Basic residues" evidence="1">
    <location>
        <begin position="175"/>
        <end position="184"/>
    </location>
</feature>
<feature type="compositionally biased region" description="Basic and acidic residues" evidence="1">
    <location>
        <begin position="277"/>
        <end position="289"/>
    </location>
</feature>
<gene>
    <name evidence="2" type="ORF">TKK_017399</name>
</gene>
<feature type="compositionally biased region" description="Basic residues" evidence="1">
    <location>
        <begin position="200"/>
        <end position="215"/>
    </location>
</feature>
<sequence>MDNSAYVPNQLPPPLVVFSQATGGFTEAALRMSRPFAPHQLFSSLHIYRIVMSAPVSDSVSALVFSRSAKPKTCRIRSAKRLRRSIIVSITCCTCSTSFCIPSTIGCPSVAVPSDPSRRRPSHRHRSASSSRRRSSARPSPPNSSSSSSSSSNNSTNSNSRTSNRAGLRAPRAALRVHRRRRRDCRASARSATCRPCSRPSRRLKTSRPRARPTRRPADRRPAATSRIRTRPRARTIRPRRTSARPPVRRPAPRTPRDPRPRKDDPIAMHTHLAPRSRREPREWWKEEAAPPPPTPRYQPLGEEVESTTVDDRVNRPNLPSCAADNGVRGGSVLRSRARLRQSFWTLCWVATPWASDTASLLAGRAIIHLYIHTQTVSLIYRPP</sequence>
<feature type="compositionally biased region" description="Basic residues" evidence="1">
    <location>
        <begin position="228"/>
        <end position="252"/>
    </location>
</feature>
<keyword evidence="3" id="KW-1185">Reference proteome</keyword>
<feature type="region of interest" description="Disordered" evidence="1">
    <location>
        <begin position="112"/>
        <end position="302"/>
    </location>
</feature>
<evidence type="ECO:0000313" key="2">
    <source>
        <dbReference type="EMBL" id="KAL3387486.1"/>
    </source>
</evidence>
<accession>A0ABD2W3M9</accession>
<dbReference type="AlphaFoldDB" id="A0ABD2W3M9"/>
<evidence type="ECO:0000256" key="1">
    <source>
        <dbReference type="SAM" id="MobiDB-lite"/>
    </source>
</evidence>
<proteinExistence type="predicted"/>
<organism evidence="2 3">
    <name type="scientific">Trichogramma kaykai</name>
    <dbReference type="NCBI Taxonomy" id="54128"/>
    <lineage>
        <taxon>Eukaryota</taxon>
        <taxon>Metazoa</taxon>
        <taxon>Ecdysozoa</taxon>
        <taxon>Arthropoda</taxon>
        <taxon>Hexapoda</taxon>
        <taxon>Insecta</taxon>
        <taxon>Pterygota</taxon>
        <taxon>Neoptera</taxon>
        <taxon>Endopterygota</taxon>
        <taxon>Hymenoptera</taxon>
        <taxon>Apocrita</taxon>
        <taxon>Proctotrupomorpha</taxon>
        <taxon>Chalcidoidea</taxon>
        <taxon>Trichogrammatidae</taxon>
        <taxon>Trichogramma</taxon>
    </lineage>
</organism>
<dbReference type="EMBL" id="JBJJXI010000137">
    <property type="protein sequence ID" value="KAL3387486.1"/>
    <property type="molecule type" value="Genomic_DNA"/>
</dbReference>